<keyword evidence="3" id="KW-1185">Reference proteome</keyword>
<gene>
    <name evidence="2" type="ORF">IV454_22480</name>
</gene>
<evidence type="ECO:0000313" key="3">
    <source>
        <dbReference type="Proteomes" id="UP000662888"/>
    </source>
</evidence>
<proteinExistence type="predicted"/>
<evidence type="ECO:0000313" key="2">
    <source>
        <dbReference type="EMBL" id="QPI48292.1"/>
    </source>
</evidence>
<dbReference type="Proteomes" id="UP000662888">
    <property type="component" value="Chromosome"/>
</dbReference>
<dbReference type="EMBL" id="CP065053">
    <property type="protein sequence ID" value="QPI48292.1"/>
    <property type="molecule type" value="Genomic_DNA"/>
</dbReference>
<dbReference type="Pfam" id="PF13468">
    <property type="entry name" value="Glyoxalase_3"/>
    <property type="match status" value="1"/>
</dbReference>
<accession>A0AA48WB79</accession>
<dbReference type="Gene3D" id="3.10.180.10">
    <property type="entry name" value="2,3-Dihydroxybiphenyl 1,2-Dioxygenase, domain 1"/>
    <property type="match status" value="1"/>
</dbReference>
<dbReference type="InterPro" id="IPR029068">
    <property type="entry name" value="Glyas_Bleomycin-R_OHBP_Dase"/>
</dbReference>
<dbReference type="SUPFAM" id="SSF54593">
    <property type="entry name" value="Glyoxalase/Bleomycin resistance protein/Dihydroxybiphenyl dioxygenase"/>
    <property type="match status" value="1"/>
</dbReference>
<dbReference type="RefSeq" id="WP_206087925.1">
    <property type="nucleotide sequence ID" value="NZ_CP065053.1"/>
</dbReference>
<sequence length="213" mass="22161">MPACQLDHITITAPSLALGAAWIEDRLGVRAAPGGKHPAMGTHNLTLRLGDALFLEIIAVDPDAAPPNRARWFALDTLAADAQPALSAWVARTGDIAAAAGALDKIAPPGPITPMSRGTRNWLITIPADGSLPLAGIGPALIEWEAGPHPAAGMPDLGLSLDELELFHPEPQRVVAMLDSLGMHALVTVVQIEAGERPCLRAHVGTPAGVRIL</sequence>
<reference evidence="2 3" key="1">
    <citation type="submission" date="2020-11" db="EMBL/GenBank/DDBJ databases">
        <authorList>
            <person name="Sun Q."/>
        </authorList>
    </citation>
    <scope>NUCLEOTIDE SEQUENCE [LARGE SCALE GENOMIC DNA]</scope>
    <source>
        <strain evidence="2 3">P8398</strain>
    </source>
</reference>
<dbReference type="InterPro" id="IPR025870">
    <property type="entry name" value="Glyoxalase-like_dom"/>
</dbReference>
<feature type="domain" description="Glyoxalase-like" evidence="1">
    <location>
        <begin position="6"/>
        <end position="181"/>
    </location>
</feature>
<evidence type="ECO:0000259" key="1">
    <source>
        <dbReference type="Pfam" id="PF13468"/>
    </source>
</evidence>
<name>A0AA48WB79_9BURK</name>
<organism evidence="2 3">
    <name type="scientific">Massilia antarctica</name>
    <dbReference type="NCBI Taxonomy" id="2765360"/>
    <lineage>
        <taxon>Bacteria</taxon>
        <taxon>Pseudomonadati</taxon>
        <taxon>Pseudomonadota</taxon>
        <taxon>Betaproteobacteria</taxon>
        <taxon>Burkholderiales</taxon>
        <taxon>Oxalobacteraceae</taxon>
        <taxon>Telluria group</taxon>
        <taxon>Massilia</taxon>
    </lineage>
</organism>
<protein>
    <submittedName>
        <fullName evidence="2">VOC family protein</fullName>
    </submittedName>
</protein>